<dbReference type="Gene3D" id="3.40.50.300">
    <property type="entry name" value="P-loop containing nucleotide triphosphate hydrolases"/>
    <property type="match status" value="1"/>
</dbReference>
<keyword evidence="7" id="KW-1185">Reference proteome</keyword>
<evidence type="ECO:0000259" key="5">
    <source>
        <dbReference type="PROSITE" id="PS51192"/>
    </source>
</evidence>
<name>A0A482XGG6_LAOST</name>
<dbReference type="GO" id="GO:0002151">
    <property type="term" value="F:G-quadruplex RNA binding"/>
    <property type="evidence" value="ECO:0007669"/>
    <property type="project" value="TreeGrafter"/>
</dbReference>
<proteinExistence type="predicted"/>
<dbReference type="PROSITE" id="PS00690">
    <property type="entry name" value="DEAH_ATP_HELICASE"/>
    <property type="match status" value="1"/>
</dbReference>
<dbReference type="GO" id="GO:0016787">
    <property type="term" value="F:hydrolase activity"/>
    <property type="evidence" value="ECO:0007669"/>
    <property type="project" value="UniProtKB-KW"/>
</dbReference>
<evidence type="ECO:0000256" key="2">
    <source>
        <dbReference type="ARBA" id="ARBA00022801"/>
    </source>
</evidence>
<keyword evidence="1" id="KW-0547">Nucleotide-binding</keyword>
<protein>
    <recommendedName>
        <fullName evidence="5">Helicase ATP-binding domain-containing protein</fullName>
    </recommendedName>
</protein>
<dbReference type="GO" id="GO:0003724">
    <property type="term" value="F:RNA helicase activity"/>
    <property type="evidence" value="ECO:0007669"/>
    <property type="project" value="TreeGrafter"/>
</dbReference>
<evidence type="ECO:0000256" key="4">
    <source>
        <dbReference type="ARBA" id="ARBA00022840"/>
    </source>
</evidence>
<reference evidence="6 7" key="1">
    <citation type="journal article" date="2017" name="Gigascience">
        <title>Genome sequence of the small brown planthopper, Laodelphax striatellus.</title>
        <authorList>
            <person name="Zhu J."/>
            <person name="Jiang F."/>
            <person name="Wang X."/>
            <person name="Yang P."/>
            <person name="Bao Y."/>
            <person name="Zhao W."/>
            <person name="Wang W."/>
            <person name="Lu H."/>
            <person name="Wang Q."/>
            <person name="Cui N."/>
            <person name="Li J."/>
            <person name="Chen X."/>
            <person name="Luo L."/>
            <person name="Yu J."/>
            <person name="Kang L."/>
            <person name="Cui F."/>
        </authorList>
    </citation>
    <scope>NUCLEOTIDE SEQUENCE [LARGE SCALE GENOMIC DNA]</scope>
    <source>
        <strain evidence="6">Lst14</strain>
    </source>
</reference>
<evidence type="ECO:0000313" key="7">
    <source>
        <dbReference type="Proteomes" id="UP000291343"/>
    </source>
</evidence>
<dbReference type="GO" id="GO:0051880">
    <property type="term" value="F:G-quadruplex DNA binding"/>
    <property type="evidence" value="ECO:0007669"/>
    <property type="project" value="TreeGrafter"/>
</dbReference>
<dbReference type="OrthoDB" id="5600252at2759"/>
<dbReference type="STRING" id="195883.A0A482XGG6"/>
<dbReference type="InterPro" id="IPR027417">
    <property type="entry name" value="P-loop_NTPase"/>
</dbReference>
<evidence type="ECO:0000313" key="6">
    <source>
        <dbReference type="EMBL" id="RZF45115.1"/>
    </source>
</evidence>
<dbReference type="InterPro" id="IPR002464">
    <property type="entry name" value="DNA/RNA_helicase_DEAH_CS"/>
</dbReference>
<dbReference type="AlphaFoldDB" id="A0A482XGG6"/>
<dbReference type="PANTHER" id="PTHR18934">
    <property type="entry name" value="ATP-DEPENDENT RNA HELICASE"/>
    <property type="match status" value="1"/>
</dbReference>
<dbReference type="PROSITE" id="PS51192">
    <property type="entry name" value="HELICASE_ATP_BIND_1"/>
    <property type="match status" value="1"/>
</dbReference>
<dbReference type="InterPro" id="IPR014001">
    <property type="entry name" value="Helicase_ATP-bd"/>
</dbReference>
<feature type="domain" description="Helicase ATP-binding" evidence="5">
    <location>
        <begin position="1"/>
        <end position="94"/>
    </location>
</feature>
<keyword evidence="2" id="KW-0378">Hydrolase</keyword>
<accession>A0A482XGG6</accession>
<keyword evidence="4" id="KW-0067">ATP-binding</keyword>
<sequence>MSFSRILPRARGSILFCTTGILLKFIVSDPALSEVSHIIIDEIHERDTVSDFAITILKSILEKRKDLKLILMRATLNAERFSTYYNNCPKLEIPGFTFPVKEYYLEDVLQMTRFNPDNSKERKNFGRRPKAKEIKEYEEFIMPFIRHLQSTKKYDRRVLDYLANPAIEEINLDLITSLVEFICYEVKKDGAILIFLPGLDKITALNKLLAESGKFPSE</sequence>
<comment type="caution">
    <text evidence="6">The sequence shown here is derived from an EMBL/GenBank/DDBJ whole genome shotgun (WGS) entry which is preliminary data.</text>
</comment>
<dbReference type="GO" id="GO:0005524">
    <property type="term" value="F:ATP binding"/>
    <property type="evidence" value="ECO:0007669"/>
    <property type="project" value="UniProtKB-KW"/>
</dbReference>
<dbReference type="InParanoid" id="A0A482XGG6"/>
<dbReference type="Proteomes" id="UP000291343">
    <property type="component" value="Unassembled WGS sequence"/>
</dbReference>
<evidence type="ECO:0000256" key="3">
    <source>
        <dbReference type="ARBA" id="ARBA00022806"/>
    </source>
</evidence>
<dbReference type="GO" id="GO:0005634">
    <property type="term" value="C:nucleus"/>
    <property type="evidence" value="ECO:0007669"/>
    <property type="project" value="TreeGrafter"/>
</dbReference>
<gene>
    <name evidence="6" type="ORF">LSTR_LSTR016997</name>
</gene>
<keyword evidence="3" id="KW-0347">Helicase</keyword>
<dbReference type="SUPFAM" id="SSF52540">
    <property type="entry name" value="P-loop containing nucleoside triphosphate hydrolases"/>
    <property type="match status" value="1"/>
</dbReference>
<evidence type="ECO:0000256" key="1">
    <source>
        <dbReference type="ARBA" id="ARBA00022741"/>
    </source>
</evidence>
<organism evidence="6 7">
    <name type="scientific">Laodelphax striatellus</name>
    <name type="common">Small brown planthopper</name>
    <name type="synonym">Delphax striatella</name>
    <dbReference type="NCBI Taxonomy" id="195883"/>
    <lineage>
        <taxon>Eukaryota</taxon>
        <taxon>Metazoa</taxon>
        <taxon>Ecdysozoa</taxon>
        <taxon>Arthropoda</taxon>
        <taxon>Hexapoda</taxon>
        <taxon>Insecta</taxon>
        <taxon>Pterygota</taxon>
        <taxon>Neoptera</taxon>
        <taxon>Paraneoptera</taxon>
        <taxon>Hemiptera</taxon>
        <taxon>Auchenorrhyncha</taxon>
        <taxon>Fulgoroidea</taxon>
        <taxon>Delphacidae</taxon>
        <taxon>Criomorphinae</taxon>
        <taxon>Laodelphax</taxon>
    </lineage>
</organism>
<dbReference type="PANTHER" id="PTHR18934:SF237">
    <property type="entry name" value="ATP-DEPENDENT DNA_RNA HELICASE DHX36"/>
    <property type="match status" value="1"/>
</dbReference>
<dbReference type="GO" id="GO:0005737">
    <property type="term" value="C:cytoplasm"/>
    <property type="evidence" value="ECO:0007669"/>
    <property type="project" value="TreeGrafter"/>
</dbReference>
<dbReference type="SMR" id="A0A482XGG6"/>
<dbReference type="EMBL" id="QKKF02009862">
    <property type="protein sequence ID" value="RZF45115.1"/>
    <property type="molecule type" value="Genomic_DNA"/>
</dbReference>
<dbReference type="GO" id="GO:0003678">
    <property type="term" value="F:DNA helicase activity"/>
    <property type="evidence" value="ECO:0007669"/>
    <property type="project" value="TreeGrafter"/>
</dbReference>